<evidence type="ECO:0000313" key="2">
    <source>
        <dbReference type="Proteomes" id="UP000179769"/>
    </source>
</evidence>
<proteinExistence type="predicted"/>
<reference evidence="2" key="1">
    <citation type="submission" date="2016-07" db="EMBL/GenBank/DDBJ databases">
        <title>Frankia sp. NRRL B-16219 Genome sequencing.</title>
        <authorList>
            <person name="Ghodhbane-Gtari F."/>
            <person name="Swanson E."/>
            <person name="Gueddou A."/>
            <person name="Louati M."/>
            <person name="Nouioui I."/>
            <person name="Hezbri K."/>
            <person name="Abebe-Akele F."/>
            <person name="Simpson S."/>
            <person name="Morris K."/>
            <person name="Thomas K."/>
            <person name="Gtari M."/>
            <person name="Tisa L.S."/>
        </authorList>
    </citation>
    <scope>NUCLEOTIDE SEQUENCE [LARGE SCALE GENOMIC DNA]</scope>
    <source>
        <strain evidence="2">NRRL B-16219</strain>
    </source>
</reference>
<dbReference type="EMBL" id="MAXA01000134">
    <property type="protein sequence ID" value="OHV34725.1"/>
    <property type="molecule type" value="Genomic_DNA"/>
</dbReference>
<keyword evidence="2" id="KW-1185">Reference proteome</keyword>
<dbReference type="Proteomes" id="UP000179769">
    <property type="component" value="Unassembled WGS sequence"/>
</dbReference>
<evidence type="ECO:0000313" key="1">
    <source>
        <dbReference type="EMBL" id="OHV34725.1"/>
    </source>
</evidence>
<dbReference type="AlphaFoldDB" id="A0A1S1QN94"/>
<accession>A0A1S1QN94</accession>
<dbReference type="RefSeq" id="WP_071062238.1">
    <property type="nucleotide sequence ID" value="NZ_MAXA01000134.1"/>
</dbReference>
<name>A0A1S1QN94_9ACTN</name>
<protein>
    <submittedName>
        <fullName evidence="1">Uncharacterized protein</fullName>
    </submittedName>
</protein>
<sequence length="86" mass="8457">MTPTTFATPLPAGPAVISRDAVAAAMRSAHAMLAGNQNAAADPDLTSEEQYGAAQAAFGQQCLLALFAPLVGESVDVGAGLLGAAS</sequence>
<gene>
    <name evidence="1" type="ORF">BBK14_33535</name>
</gene>
<organism evidence="1 2">
    <name type="scientific">Parafrankia soli</name>
    <dbReference type="NCBI Taxonomy" id="2599596"/>
    <lineage>
        <taxon>Bacteria</taxon>
        <taxon>Bacillati</taxon>
        <taxon>Actinomycetota</taxon>
        <taxon>Actinomycetes</taxon>
        <taxon>Frankiales</taxon>
        <taxon>Frankiaceae</taxon>
        <taxon>Parafrankia</taxon>
    </lineage>
</organism>
<comment type="caution">
    <text evidence="1">The sequence shown here is derived from an EMBL/GenBank/DDBJ whole genome shotgun (WGS) entry which is preliminary data.</text>
</comment>